<proteinExistence type="predicted"/>
<dbReference type="Proteomes" id="UP000004810">
    <property type="component" value="Unassembled WGS sequence"/>
</dbReference>
<name>J9EVF6_WUCBA</name>
<dbReference type="Pfam" id="PF22993">
    <property type="entry name" value="SAM_EPH"/>
    <property type="match status" value="1"/>
</dbReference>
<dbReference type="InterPro" id="IPR011009">
    <property type="entry name" value="Kinase-like_dom_sf"/>
</dbReference>
<dbReference type="InterPro" id="IPR054590">
    <property type="entry name" value="EPH_SAM"/>
</dbReference>
<dbReference type="EMBL" id="ADBV01003906">
    <property type="protein sequence ID" value="EJW81122.1"/>
    <property type="molecule type" value="Genomic_DNA"/>
</dbReference>
<dbReference type="Gene3D" id="1.10.510.10">
    <property type="entry name" value="Transferase(Phosphotransferase) domain 1"/>
    <property type="match status" value="1"/>
</dbReference>
<gene>
    <name evidence="2" type="ORF">WUBG_07971</name>
</gene>
<evidence type="ECO:0000259" key="1">
    <source>
        <dbReference type="Pfam" id="PF22993"/>
    </source>
</evidence>
<evidence type="ECO:0000313" key="2">
    <source>
        <dbReference type="EMBL" id="EJW81122.1"/>
    </source>
</evidence>
<dbReference type="AlphaFoldDB" id="J9EVF6"/>
<feature type="domain" description="Ephrin receptor 1 SAM" evidence="1">
    <location>
        <begin position="85"/>
        <end position="143"/>
    </location>
</feature>
<comment type="caution">
    <text evidence="2">The sequence shown here is derived from an EMBL/GenBank/DDBJ whole genome shotgun (WGS) entry which is preliminary data.</text>
</comment>
<dbReference type="SUPFAM" id="SSF56112">
    <property type="entry name" value="Protein kinase-like (PK-like)"/>
    <property type="match status" value="1"/>
</dbReference>
<evidence type="ECO:0000313" key="3">
    <source>
        <dbReference type="Proteomes" id="UP000004810"/>
    </source>
</evidence>
<organism evidence="2 3">
    <name type="scientific">Wuchereria bancrofti</name>
    <dbReference type="NCBI Taxonomy" id="6293"/>
    <lineage>
        <taxon>Eukaryota</taxon>
        <taxon>Metazoa</taxon>
        <taxon>Ecdysozoa</taxon>
        <taxon>Nematoda</taxon>
        <taxon>Chromadorea</taxon>
        <taxon>Rhabditida</taxon>
        <taxon>Spirurina</taxon>
        <taxon>Spiruromorpha</taxon>
        <taxon>Filarioidea</taxon>
        <taxon>Onchocercidae</taxon>
        <taxon>Wuchereria</taxon>
    </lineage>
</organism>
<reference evidence="3" key="1">
    <citation type="submission" date="2012-08" db="EMBL/GenBank/DDBJ databases">
        <title>The Genome Sequence of Wuchereria bancrofti.</title>
        <authorList>
            <person name="Nutman T.B."/>
            <person name="Fink D.L."/>
            <person name="Russ C."/>
            <person name="Young S."/>
            <person name="Zeng Q."/>
            <person name="Koehrsen M."/>
            <person name="Alvarado L."/>
            <person name="Berlin A."/>
            <person name="Chapman S.B."/>
            <person name="Chen Z."/>
            <person name="Freedman E."/>
            <person name="Gellesch M."/>
            <person name="Goldberg J."/>
            <person name="Griggs A."/>
            <person name="Gujja S."/>
            <person name="Heilman E.R."/>
            <person name="Heiman D."/>
            <person name="Hepburn T."/>
            <person name="Howarth C."/>
            <person name="Jen D."/>
            <person name="Larson L."/>
            <person name="Lewis B."/>
            <person name="Mehta T."/>
            <person name="Park D."/>
            <person name="Pearson M."/>
            <person name="Roberts A."/>
            <person name="Saif S."/>
            <person name="Shea T."/>
            <person name="Shenoy N."/>
            <person name="Sisk P."/>
            <person name="Stolte C."/>
            <person name="Sykes S."/>
            <person name="Walk T."/>
            <person name="White J."/>
            <person name="Yandava C."/>
            <person name="Haas B."/>
            <person name="Henn M.R."/>
            <person name="Nusbaum C."/>
            <person name="Birren B."/>
        </authorList>
    </citation>
    <scope>NUCLEOTIDE SEQUENCE [LARGE SCALE GENOMIC DNA]</scope>
    <source>
        <strain evidence="3">NA</strain>
    </source>
</reference>
<accession>J9EVF6</accession>
<protein>
    <recommendedName>
        <fullName evidence="1">Ephrin receptor 1 SAM domain-containing protein</fullName>
    </recommendedName>
</protein>
<feature type="non-terminal residue" evidence="2">
    <location>
        <position position="143"/>
    </location>
</feature>
<sequence>MDTPISLHNLMLQCWHIDRHKRPTFAQILKILEEYVRQPALIYSDGICLDNTTLSNVGFSTFGTLPRTLDTGISEAAAAASLSLSSQISLDEFLKRIGLGHCALKLNMAGVSRVSDLIRLGHIDLLSYGLIAEEVQMIRNALK</sequence>